<name>A0A5C7S731_THASP</name>
<evidence type="ECO:0000313" key="3">
    <source>
        <dbReference type="Proteomes" id="UP000321192"/>
    </source>
</evidence>
<sequence length="193" mass="21443">MAERGHDPAKVAHFLIQSLFYMFAEDIGLLPKRLFERVITKRQGDPAKLAVSMAEMFQAMRTGGDFLLEDIAYFNGGLFEHVEVVELIPGEIDTLLAASRMDWSAIEPSILGTLFERGLDPKVRAPLGANYTDPGTIMKLVRPVVVEPLERKWETAKARIAPLVEKYHAGGKGSQKAGQEAQALFLGYLERLT</sequence>
<protein>
    <recommendedName>
        <fullName evidence="1">MmeI-like helicase spacer domain-containing protein</fullName>
    </recommendedName>
</protein>
<evidence type="ECO:0000259" key="1">
    <source>
        <dbReference type="Pfam" id="PF20465"/>
    </source>
</evidence>
<reference evidence="2 3" key="1">
    <citation type="submission" date="2018-09" db="EMBL/GenBank/DDBJ databases">
        <title>Metagenome Assembled Genomes from an Advanced Water Purification Facility.</title>
        <authorList>
            <person name="Stamps B.W."/>
            <person name="Spear J.R."/>
        </authorList>
    </citation>
    <scope>NUCLEOTIDE SEQUENCE [LARGE SCALE GENOMIC DNA]</scope>
    <source>
        <strain evidence="2">Bin_27_1</strain>
    </source>
</reference>
<evidence type="ECO:0000313" key="2">
    <source>
        <dbReference type="EMBL" id="TXH79122.1"/>
    </source>
</evidence>
<dbReference type="InterPro" id="IPR029063">
    <property type="entry name" value="SAM-dependent_MTases_sf"/>
</dbReference>
<comment type="caution">
    <text evidence="2">The sequence shown here is derived from an EMBL/GenBank/DDBJ whole genome shotgun (WGS) entry which is preliminary data.</text>
</comment>
<dbReference type="Pfam" id="PF20465">
    <property type="entry name" value="MmeI_hel"/>
    <property type="match status" value="1"/>
</dbReference>
<dbReference type="AlphaFoldDB" id="A0A5C7S731"/>
<feature type="domain" description="MmeI-like helicase spacer" evidence="1">
    <location>
        <begin position="10"/>
        <end position="79"/>
    </location>
</feature>
<dbReference type="Proteomes" id="UP000321192">
    <property type="component" value="Unassembled WGS sequence"/>
</dbReference>
<dbReference type="SUPFAM" id="SSF53335">
    <property type="entry name" value="S-adenosyl-L-methionine-dependent methyltransferases"/>
    <property type="match status" value="1"/>
</dbReference>
<accession>A0A5C7S731</accession>
<proteinExistence type="predicted"/>
<gene>
    <name evidence="2" type="ORF">E6Q80_21200</name>
</gene>
<dbReference type="EMBL" id="SSFD01000363">
    <property type="protein sequence ID" value="TXH79122.1"/>
    <property type="molecule type" value="Genomic_DNA"/>
</dbReference>
<organism evidence="2 3">
    <name type="scientific">Thauera aminoaromatica</name>
    <dbReference type="NCBI Taxonomy" id="164330"/>
    <lineage>
        <taxon>Bacteria</taxon>
        <taxon>Pseudomonadati</taxon>
        <taxon>Pseudomonadota</taxon>
        <taxon>Betaproteobacteria</taxon>
        <taxon>Rhodocyclales</taxon>
        <taxon>Zoogloeaceae</taxon>
        <taxon>Thauera</taxon>
    </lineage>
</organism>
<dbReference type="InterPro" id="IPR046819">
    <property type="entry name" value="MmeI_hel"/>
</dbReference>